<evidence type="ECO:0000256" key="2">
    <source>
        <dbReference type="ARBA" id="ARBA00004651"/>
    </source>
</evidence>
<dbReference type="GO" id="GO:0005886">
    <property type="term" value="C:plasma membrane"/>
    <property type="evidence" value="ECO:0007669"/>
    <property type="project" value="UniProtKB-SubCell"/>
</dbReference>
<dbReference type="HOGENOM" id="CLU_057426_1_1_4"/>
<feature type="transmembrane region" description="Helical" evidence="19">
    <location>
        <begin position="42"/>
        <end position="64"/>
    </location>
</feature>
<dbReference type="EMBL" id="AP014568">
    <property type="protein sequence ID" value="BAO80289.1"/>
    <property type="molecule type" value="Genomic_DNA"/>
</dbReference>
<keyword evidence="10 19" id="KW-0812">Transmembrane</keyword>
<organism evidence="20 21">
    <name type="scientific">Serpentinimonas raichei</name>
    <dbReference type="NCBI Taxonomy" id="1458425"/>
    <lineage>
        <taxon>Bacteria</taxon>
        <taxon>Pseudomonadati</taxon>
        <taxon>Pseudomonadota</taxon>
        <taxon>Betaproteobacteria</taxon>
        <taxon>Burkholderiales</taxon>
        <taxon>Comamonadaceae</taxon>
        <taxon>Serpentinimonas</taxon>
    </lineage>
</organism>
<dbReference type="Proteomes" id="UP000067461">
    <property type="component" value="Chromosome"/>
</dbReference>
<evidence type="ECO:0000256" key="9">
    <source>
        <dbReference type="ARBA" id="ARBA00022679"/>
    </source>
</evidence>
<dbReference type="Pfam" id="PF02654">
    <property type="entry name" value="CobS"/>
    <property type="match status" value="1"/>
</dbReference>
<feature type="transmembrane region" description="Helical" evidence="19">
    <location>
        <begin position="218"/>
        <end position="237"/>
    </location>
</feature>
<evidence type="ECO:0000256" key="6">
    <source>
        <dbReference type="ARBA" id="ARBA00015850"/>
    </source>
</evidence>
<evidence type="ECO:0000256" key="17">
    <source>
        <dbReference type="ARBA" id="ARBA00048623"/>
    </source>
</evidence>
<evidence type="ECO:0000256" key="16">
    <source>
        <dbReference type="ARBA" id="ARBA00032853"/>
    </source>
</evidence>
<evidence type="ECO:0000256" key="15">
    <source>
        <dbReference type="ARBA" id="ARBA00032605"/>
    </source>
</evidence>
<evidence type="ECO:0000256" key="12">
    <source>
        <dbReference type="ARBA" id="ARBA00022989"/>
    </source>
</evidence>
<evidence type="ECO:0000256" key="5">
    <source>
        <dbReference type="ARBA" id="ARBA00013200"/>
    </source>
</evidence>
<dbReference type="GO" id="GO:0009236">
    <property type="term" value="P:cobalamin biosynthetic process"/>
    <property type="evidence" value="ECO:0007669"/>
    <property type="project" value="UniProtKB-UniRule"/>
</dbReference>
<dbReference type="KEGG" id="cbaa:SRAA_0435"/>
<sequence length="272" mass="28164">MSPNVLRRLLLALQFLTRIPVTGRLADWVGYSPQLLRESAPYFPLVGALVGVLAAAAMGALWWLLPAVPAAAWVAAVVALACGLLLTGALHEDGLADTFDGLGGSPKRERALEIMKDSRIGSYGALALGVALLAQCALLATLLQTDVALALVALVWAHTVSRCAPLWMLHRHHHVGDLAGAKSKPLADGLTGRGLLGALVLAALLVAPGLWWVSGADLLAGLLGALLGALWMGRWLLRRLGGYTGDGLGAMQQAATLGLLLGVALQWPGAAG</sequence>
<dbReference type="PANTHER" id="PTHR34148">
    <property type="entry name" value="ADENOSYLCOBINAMIDE-GDP RIBAZOLETRANSFERASE"/>
    <property type="match status" value="1"/>
</dbReference>
<feature type="transmembrane region" description="Helical" evidence="19">
    <location>
        <begin position="70"/>
        <end position="90"/>
    </location>
</feature>
<evidence type="ECO:0000256" key="10">
    <source>
        <dbReference type="ARBA" id="ARBA00022692"/>
    </source>
</evidence>
<evidence type="ECO:0000256" key="13">
    <source>
        <dbReference type="ARBA" id="ARBA00023136"/>
    </source>
</evidence>
<dbReference type="GO" id="GO:0008818">
    <property type="term" value="F:cobalamin 5'-phosphate synthase activity"/>
    <property type="evidence" value="ECO:0007669"/>
    <property type="project" value="UniProtKB-UniRule"/>
</dbReference>
<comment type="cofactor">
    <cofactor evidence="1 19">
        <name>Mg(2+)</name>
        <dbReference type="ChEBI" id="CHEBI:18420"/>
    </cofactor>
</comment>
<comment type="catalytic activity">
    <reaction evidence="17 19">
        <text>alpha-ribazole + adenosylcob(III)inamide-GDP = adenosylcob(III)alamin + GMP + H(+)</text>
        <dbReference type="Rhea" id="RHEA:16049"/>
        <dbReference type="ChEBI" id="CHEBI:10329"/>
        <dbReference type="ChEBI" id="CHEBI:15378"/>
        <dbReference type="ChEBI" id="CHEBI:18408"/>
        <dbReference type="ChEBI" id="CHEBI:58115"/>
        <dbReference type="ChEBI" id="CHEBI:60487"/>
        <dbReference type="EC" id="2.7.8.26"/>
    </reaction>
</comment>
<feature type="transmembrane region" description="Helical" evidence="19">
    <location>
        <begin position="120"/>
        <end position="142"/>
    </location>
</feature>
<dbReference type="HAMAP" id="MF_00719">
    <property type="entry name" value="CobS"/>
    <property type="match status" value="1"/>
</dbReference>
<accession>A0A060NMZ9</accession>
<proteinExistence type="inferred from homology"/>
<evidence type="ECO:0000256" key="11">
    <source>
        <dbReference type="ARBA" id="ARBA00022842"/>
    </source>
</evidence>
<reference evidence="20 21" key="1">
    <citation type="journal article" date="2014" name="Nat. Commun.">
        <title>Physiological and genomic features of highly alkaliphilic hydrogen-utilizing Betaproteobacteria from a continental serpentinizing site.</title>
        <authorList>
            <person name="Suzuki S."/>
            <person name="Kuenen J.G."/>
            <person name="Schipper K."/>
            <person name="van der Velde S."/>
            <person name="Ishii S."/>
            <person name="Wu A."/>
            <person name="Sorokin D.Y."/>
            <person name="Tenney A."/>
            <person name="Meng X.Y."/>
            <person name="Morrill P.L."/>
            <person name="Kamagata Y."/>
            <person name="Muyzer G."/>
            <person name="Nealson K.H."/>
        </authorList>
    </citation>
    <scope>NUCLEOTIDE SEQUENCE [LARGE SCALE GENOMIC DNA]</scope>
    <source>
        <strain evidence="20 21">A1</strain>
    </source>
</reference>
<keyword evidence="11 19" id="KW-0460">Magnesium</keyword>
<keyword evidence="9 19" id="KW-0808">Transferase</keyword>
<evidence type="ECO:0000313" key="20">
    <source>
        <dbReference type="EMBL" id="BAO80289.1"/>
    </source>
</evidence>
<comment type="subcellular location">
    <subcellularLocation>
        <location evidence="2 19">Cell membrane</location>
        <topology evidence="2 19">Multi-pass membrane protein</topology>
    </subcellularLocation>
</comment>
<keyword evidence="7 19" id="KW-1003">Cell membrane</keyword>
<keyword evidence="8 19" id="KW-0169">Cobalamin biosynthesis</keyword>
<dbReference type="GO" id="GO:0051073">
    <property type="term" value="F:adenosylcobinamide-GDP ribazoletransferase activity"/>
    <property type="evidence" value="ECO:0007669"/>
    <property type="project" value="UniProtKB-UniRule"/>
</dbReference>
<feature type="transmembrane region" description="Helical" evidence="19">
    <location>
        <begin position="148"/>
        <end position="169"/>
    </location>
</feature>
<name>A0A060NMZ9_9BURK</name>
<evidence type="ECO:0000256" key="19">
    <source>
        <dbReference type="HAMAP-Rule" id="MF_00719"/>
    </source>
</evidence>
<comment type="pathway">
    <text evidence="3 19">Cofactor biosynthesis; adenosylcobalamin biosynthesis; adenosylcobalamin from cob(II)yrinate a,c-diamide: step 7/7.</text>
</comment>
<dbReference type="RefSeq" id="WP_045530698.1">
    <property type="nucleotide sequence ID" value="NZ_AP014568.1"/>
</dbReference>
<evidence type="ECO:0000256" key="8">
    <source>
        <dbReference type="ARBA" id="ARBA00022573"/>
    </source>
</evidence>
<evidence type="ECO:0000256" key="4">
    <source>
        <dbReference type="ARBA" id="ARBA00010561"/>
    </source>
</evidence>
<feature type="transmembrane region" description="Helical" evidence="19">
    <location>
        <begin position="190"/>
        <end position="212"/>
    </location>
</feature>
<dbReference type="PANTHER" id="PTHR34148:SF1">
    <property type="entry name" value="ADENOSYLCOBINAMIDE-GDP RIBAZOLETRANSFERASE"/>
    <property type="match status" value="1"/>
</dbReference>
<dbReference type="InterPro" id="IPR003805">
    <property type="entry name" value="CobS"/>
</dbReference>
<evidence type="ECO:0000256" key="3">
    <source>
        <dbReference type="ARBA" id="ARBA00004663"/>
    </source>
</evidence>
<evidence type="ECO:0000256" key="7">
    <source>
        <dbReference type="ARBA" id="ARBA00022475"/>
    </source>
</evidence>
<keyword evidence="12 19" id="KW-1133">Transmembrane helix</keyword>
<dbReference type="STRING" id="1458425.SRAA_0435"/>
<dbReference type="OrthoDB" id="9794626at2"/>
<evidence type="ECO:0000313" key="21">
    <source>
        <dbReference type="Proteomes" id="UP000067461"/>
    </source>
</evidence>
<dbReference type="UniPathway" id="UPA00148">
    <property type="reaction ID" value="UER00238"/>
</dbReference>
<evidence type="ECO:0000256" key="18">
    <source>
        <dbReference type="ARBA" id="ARBA00049504"/>
    </source>
</evidence>
<gene>
    <name evidence="19" type="primary">cobS</name>
    <name evidence="20" type="ORF">SRAA_0435</name>
</gene>
<comment type="catalytic activity">
    <reaction evidence="18 19">
        <text>alpha-ribazole 5'-phosphate + adenosylcob(III)inamide-GDP = adenosylcob(III)alamin 5'-phosphate + GMP + H(+)</text>
        <dbReference type="Rhea" id="RHEA:23560"/>
        <dbReference type="ChEBI" id="CHEBI:15378"/>
        <dbReference type="ChEBI" id="CHEBI:57918"/>
        <dbReference type="ChEBI" id="CHEBI:58115"/>
        <dbReference type="ChEBI" id="CHEBI:60487"/>
        <dbReference type="ChEBI" id="CHEBI:60493"/>
        <dbReference type="EC" id="2.7.8.26"/>
    </reaction>
</comment>
<comment type="similarity">
    <text evidence="4 19">Belongs to the CobS family.</text>
</comment>
<protein>
    <recommendedName>
        <fullName evidence="6 19">Adenosylcobinamide-GDP ribazoletransferase</fullName>
        <ecNumber evidence="5 19">2.7.8.26</ecNumber>
    </recommendedName>
    <alternativeName>
        <fullName evidence="16 19">Cobalamin synthase</fullName>
    </alternativeName>
    <alternativeName>
        <fullName evidence="15 19">Cobalamin-5'-phosphate synthase</fullName>
    </alternativeName>
</protein>
<dbReference type="AlphaFoldDB" id="A0A060NMZ9"/>
<keyword evidence="13 19" id="KW-0472">Membrane</keyword>
<keyword evidence="21" id="KW-1185">Reference proteome</keyword>
<evidence type="ECO:0000256" key="14">
    <source>
        <dbReference type="ARBA" id="ARBA00025228"/>
    </source>
</evidence>
<evidence type="ECO:0000256" key="1">
    <source>
        <dbReference type="ARBA" id="ARBA00001946"/>
    </source>
</evidence>
<comment type="function">
    <text evidence="14 19">Joins adenosylcobinamide-GDP and alpha-ribazole to generate adenosylcobalamin (Ado-cobalamin). Also synthesizes adenosylcobalamin 5'-phosphate from adenosylcobinamide-GDP and alpha-ribazole 5'-phosphate.</text>
</comment>
<dbReference type="EC" id="2.7.8.26" evidence="5 19"/>